<evidence type="ECO:0000256" key="1">
    <source>
        <dbReference type="ARBA" id="ARBA00009477"/>
    </source>
</evidence>
<accession>A0A545U7I4</accession>
<dbReference type="Pfam" id="PF25917">
    <property type="entry name" value="BSH_RND"/>
    <property type="match status" value="1"/>
</dbReference>
<dbReference type="EMBL" id="VIKS01000012">
    <property type="protein sequence ID" value="TQV85430.1"/>
    <property type="molecule type" value="Genomic_DNA"/>
</dbReference>
<evidence type="ECO:0000313" key="6">
    <source>
        <dbReference type="EMBL" id="TQV85430.1"/>
    </source>
</evidence>
<dbReference type="Proteomes" id="UP000315439">
    <property type="component" value="Unassembled WGS sequence"/>
</dbReference>
<proteinExistence type="inferred from homology"/>
<gene>
    <name evidence="6" type="ORF">FLL46_19895</name>
</gene>
<keyword evidence="4" id="KW-0472">Membrane</keyword>
<evidence type="ECO:0000256" key="3">
    <source>
        <dbReference type="SAM" id="MobiDB-lite"/>
    </source>
</evidence>
<comment type="caution">
    <text evidence="6">The sequence shown here is derived from an EMBL/GenBank/DDBJ whole genome shotgun (WGS) entry which is preliminary data.</text>
</comment>
<dbReference type="Gene3D" id="2.40.30.170">
    <property type="match status" value="1"/>
</dbReference>
<dbReference type="AlphaFoldDB" id="A0A545U7I4"/>
<name>A0A545U7I4_9GAMM</name>
<protein>
    <submittedName>
        <fullName evidence="6">HlyD family efflux transporter periplasmic adaptor subunit</fullName>
    </submittedName>
</protein>
<feature type="coiled-coil region" evidence="2">
    <location>
        <begin position="199"/>
        <end position="226"/>
    </location>
</feature>
<dbReference type="OrthoDB" id="9800613at2"/>
<feature type="transmembrane region" description="Helical" evidence="4">
    <location>
        <begin position="41"/>
        <end position="62"/>
    </location>
</feature>
<dbReference type="Gene3D" id="2.40.50.100">
    <property type="match status" value="1"/>
</dbReference>
<keyword evidence="4" id="KW-1133">Transmembrane helix</keyword>
<dbReference type="InterPro" id="IPR058625">
    <property type="entry name" value="MdtA-like_BSH"/>
</dbReference>
<evidence type="ECO:0000256" key="2">
    <source>
        <dbReference type="SAM" id="Coils"/>
    </source>
</evidence>
<dbReference type="Gene3D" id="2.40.420.20">
    <property type="match status" value="1"/>
</dbReference>
<dbReference type="GO" id="GO:1990281">
    <property type="term" value="C:efflux pump complex"/>
    <property type="evidence" value="ECO:0007669"/>
    <property type="project" value="TreeGrafter"/>
</dbReference>
<evidence type="ECO:0000259" key="5">
    <source>
        <dbReference type="Pfam" id="PF25917"/>
    </source>
</evidence>
<evidence type="ECO:0000256" key="4">
    <source>
        <dbReference type="SAM" id="Phobius"/>
    </source>
</evidence>
<sequence length="440" mass="49297">MIPDNSLIAPSRNSSTRSKQDSQLDKPLDNKLLKQRRLLTTIKILTVATIVTVLFFVLIGSFTTSLRRDEIRTAKVISGNLKTSLSASGLIVPLYEETIASSIDSRIDKVLVQAGQSVKQGQTLLQLDNTKITLELDNMDEEIALKQNQIDTRNLNLVRSLNDFKSQQELLFVDLDSRQTRFARMQQLALSGGTSKHDLKEAELNVKRTQIEIRQLKQAIKDSKASTLAEIEGLKLEKSILEKSRQEKLRLLESANVKAPRDGLVVWLKNEEGSAVVNGESLIRIADTSAYKLEVSISDFYSSQLWQGMSAEFDQEQTHYSGKVESIIAAEQEGVLKLIVLLDESTQKNQTLLRQKQRVDVNLITGEIENTLMLAKGPFINGAGIQKVFVINDRQAVAKEISVGSSNRDYYQIKQGLSKDDEIIISDVRSYAHLKQLEIN</sequence>
<keyword evidence="7" id="KW-1185">Reference proteome</keyword>
<feature type="domain" description="Multidrug resistance protein MdtA-like barrel-sandwich hybrid" evidence="5">
    <location>
        <begin position="98"/>
        <end position="282"/>
    </location>
</feature>
<dbReference type="SUPFAM" id="SSF111369">
    <property type="entry name" value="HlyD-like secretion proteins"/>
    <property type="match status" value="1"/>
</dbReference>
<dbReference type="Gene3D" id="1.10.287.470">
    <property type="entry name" value="Helix hairpin bin"/>
    <property type="match status" value="1"/>
</dbReference>
<feature type="region of interest" description="Disordered" evidence="3">
    <location>
        <begin position="1"/>
        <end position="24"/>
    </location>
</feature>
<keyword evidence="2" id="KW-0175">Coiled coil</keyword>
<keyword evidence="4" id="KW-0812">Transmembrane</keyword>
<comment type="similarity">
    <text evidence="1">Belongs to the membrane fusion protein (MFP) (TC 8.A.1) family.</text>
</comment>
<dbReference type="PANTHER" id="PTHR30469">
    <property type="entry name" value="MULTIDRUG RESISTANCE PROTEIN MDTA"/>
    <property type="match status" value="1"/>
</dbReference>
<dbReference type="GO" id="GO:0015562">
    <property type="term" value="F:efflux transmembrane transporter activity"/>
    <property type="evidence" value="ECO:0007669"/>
    <property type="project" value="TreeGrafter"/>
</dbReference>
<organism evidence="6 7">
    <name type="scientific">Aliikangiella coralliicola</name>
    <dbReference type="NCBI Taxonomy" id="2592383"/>
    <lineage>
        <taxon>Bacteria</taxon>
        <taxon>Pseudomonadati</taxon>
        <taxon>Pseudomonadota</taxon>
        <taxon>Gammaproteobacteria</taxon>
        <taxon>Oceanospirillales</taxon>
        <taxon>Pleioneaceae</taxon>
        <taxon>Aliikangiella</taxon>
    </lineage>
</organism>
<evidence type="ECO:0000313" key="7">
    <source>
        <dbReference type="Proteomes" id="UP000315439"/>
    </source>
</evidence>
<reference evidence="6 7" key="1">
    <citation type="submission" date="2019-07" db="EMBL/GenBank/DDBJ databases">
        <title>Draft genome for Aliikangiella sp. M105.</title>
        <authorList>
            <person name="Wang G."/>
        </authorList>
    </citation>
    <scope>NUCLEOTIDE SEQUENCE [LARGE SCALE GENOMIC DNA]</scope>
    <source>
        <strain evidence="6 7">M105</strain>
    </source>
</reference>